<proteinExistence type="predicted"/>
<accession>A0AAU9JZ79</accession>
<feature type="compositionally biased region" description="Acidic residues" evidence="1">
    <location>
        <begin position="131"/>
        <end position="142"/>
    </location>
</feature>
<protein>
    <submittedName>
        <fullName evidence="2">Uncharacterized protein</fullName>
    </submittedName>
</protein>
<organism evidence="2 3">
    <name type="scientific">Blepharisma stoltei</name>
    <dbReference type="NCBI Taxonomy" id="1481888"/>
    <lineage>
        <taxon>Eukaryota</taxon>
        <taxon>Sar</taxon>
        <taxon>Alveolata</taxon>
        <taxon>Ciliophora</taxon>
        <taxon>Postciliodesmatophora</taxon>
        <taxon>Heterotrichea</taxon>
        <taxon>Heterotrichida</taxon>
        <taxon>Blepharismidae</taxon>
        <taxon>Blepharisma</taxon>
    </lineage>
</organism>
<reference evidence="2" key="1">
    <citation type="submission" date="2021-09" db="EMBL/GenBank/DDBJ databases">
        <authorList>
            <consortium name="AG Swart"/>
            <person name="Singh M."/>
            <person name="Singh A."/>
            <person name="Seah K."/>
            <person name="Emmerich C."/>
        </authorList>
    </citation>
    <scope>NUCLEOTIDE SEQUENCE</scope>
    <source>
        <strain evidence="2">ATCC30299</strain>
    </source>
</reference>
<feature type="region of interest" description="Disordered" evidence="1">
    <location>
        <begin position="123"/>
        <end position="149"/>
    </location>
</feature>
<evidence type="ECO:0000313" key="3">
    <source>
        <dbReference type="Proteomes" id="UP001162131"/>
    </source>
</evidence>
<evidence type="ECO:0000313" key="2">
    <source>
        <dbReference type="EMBL" id="CAG9328722.1"/>
    </source>
</evidence>
<dbReference type="AlphaFoldDB" id="A0AAU9JZ79"/>
<comment type="caution">
    <text evidence="2">The sequence shown here is derived from an EMBL/GenBank/DDBJ whole genome shotgun (WGS) entry which is preliminary data.</text>
</comment>
<evidence type="ECO:0000256" key="1">
    <source>
        <dbReference type="SAM" id="MobiDB-lite"/>
    </source>
</evidence>
<dbReference type="Proteomes" id="UP001162131">
    <property type="component" value="Unassembled WGS sequence"/>
</dbReference>
<keyword evidence="3" id="KW-1185">Reference proteome</keyword>
<sequence>MIRRKTNKKPIEDPVVKMNAWVERAIKLSEECSFKYQFSTMIKGGHQALSHDMVERIFKRIENSIQKISALCDLIETVEINDPAIIIIKEQFLEFLRLHVDALDKCNILKKQSIVRTIENIKNADRKDEQNESDESESEYSSDSDFTKI</sequence>
<name>A0AAU9JZ79_9CILI</name>
<dbReference type="EMBL" id="CAJZBQ010000046">
    <property type="protein sequence ID" value="CAG9328722.1"/>
    <property type="molecule type" value="Genomic_DNA"/>
</dbReference>
<gene>
    <name evidence="2" type="ORF">BSTOLATCC_MIC46713</name>
</gene>